<dbReference type="OrthoDB" id="1952191at2"/>
<protein>
    <submittedName>
        <fullName evidence="1">GGDEF domain-containing protein, diguanylate cyclase (C-di-GMP synthetase) or its enzymatically inactive variants</fullName>
    </submittedName>
</protein>
<dbReference type="STRING" id="1147123.SAMN05443428_102102"/>
<name>A0A1T4WLV2_9CLOT</name>
<dbReference type="RefSeq" id="WP_078695403.1">
    <property type="nucleotide sequence ID" value="NZ_FUYH01000002.1"/>
</dbReference>
<reference evidence="2" key="1">
    <citation type="submission" date="2017-02" db="EMBL/GenBank/DDBJ databases">
        <authorList>
            <person name="Varghese N."/>
            <person name="Submissions S."/>
        </authorList>
    </citation>
    <scope>NUCLEOTIDE SEQUENCE [LARGE SCALE GENOMIC DNA]</scope>
    <source>
        <strain evidence="2">USBA 833</strain>
    </source>
</reference>
<dbReference type="EMBL" id="FUYH01000002">
    <property type="protein sequence ID" value="SKA78189.1"/>
    <property type="molecule type" value="Genomic_DNA"/>
</dbReference>
<keyword evidence="2" id="KW-1185">Reference proteome</keyword>
<accession>A0A1T4WLV2</accession>
<evidence type="ECO:0000313" key="2">
    <source>
        <dbReference type="Proteomes" id="UP000190105"/>
    </source>
</evidence>
<organism evidence="1 2">
    <name type="scientific">Caloramator quimbayensis</name>
    <dbReference type="NCBI Taxonomy" id="1147123"/>
    <lineage>
        <taxon>Bacteria</taxon>
        <taxon>Bacillati</taxon>
        <taxon>Bacillota</taxon>
        <taxon>Clostridia</taxon>
        <taxon>Eubacteriales</taxon>
        <taxon>Clostridiaceae</taxon>
        <taxon>Caloramator</taxon>
    </lineage>
</organism>
<gene>
    <name evidence="1" type="ORF">SAMN05443428_102102</name>
</gene>
<evidence type="ECO:0000313" key="1">
    <source>
        <dbReference type="EMBL" id="SKA78189.1"/>
    </source>
</evidence>
<dbReference type="Gene3D" id="3.30.70.270">
    <property type="match status" value="1"/>
</dbReference>
<dbReference type="AlphaFoldDB" id="A0A1T4WLV2"/>
<dbReference type="Proteomes" id="UP000190105">
    <property type="component" value="Unassembled WGS sequence"/>
</dbReference>
<dbReference type="InterPro" id="IPR043128">
    <property type="entry name" value="Rev_trsase/Diguanyl_cyclase"/>
</dbReference>
<proteinExistence type="predicted"/>
<sequence>MLSIAFYYVAKAWISPILEYSQLNIIAQQLIVILLSVLLWVQSLYIKNIVSKNEKLERRVQELEKINPEIGIMNFREFLDRAETIYTAVKRRNEAGQLIIIKLTDIAIGNSKASKTLMRLLGEAIIKSIRKNYDLVGLYNNNTFIALLQNTNEFGSEIVINRIKDNIDKIENLNYDELLNDLNFIVKNVDSTFISFDDFLKSILSAGE</sequence>
<dbReference type="InterPro" id="IPR029787">
    <property type="entry name" value="Nucleotide_cyclase"/>
</dbReference>
<dbReference type="SUPFAM" id="SSF55073">
    <property type="entry name" value="Nucleotide cyclase"/>
    <property type="match status" value="1"/>
</dbReference>